<keyword evidence="3" id="KW-1185">Reference proteome</keyword>
<protein>
    <submittedName>
        <fullName evidence="2">ABC transporter substrate-binding protein</fullName>
    </submittedName>
</protein>
<dbReference type="Gene3D" id="3.10.105.10">
    <property type="entry name" value="Dipeptide-binding Protein, Domain 3"/>
    <property type="match status" value="2"/>
</dbReference>
<dbReference type="SUPFAM" id="SSF53850">
    <property type="entry name" value="Periplasmic binding protein-like II"/>
    <property type="match status" value="2"/>
</dbReference>
<dbReference type="AlphaFoldDB" id="A0A202EDR0"/>
<gene>
    <name evidence="2" type="ORF">B2G88_06140</name>
</gene>
<dbReference type="Gene3D" id="3.40.190.10">
    <property type="entry name" value="Periplasmic binding protein-like II"/>
    <property type="match status" value="1"/>
</dbReference>
<comment type="caution">
    <text evidence="2">The sequence shown here is derived from an EMBL/GenBank/DDBJ whole genome shotgun (WGS) entry which is preliminary data.</text>
</comment>
<dbReference type="Proteomes" id="UP000196084">
    <property type="component" value="Unassembled WGS sequence"/>
</dbReference>
<feature type="domain" description="Solute-binding protein family 5" evidence="1">
    <location>
        <begin position="268"/>
        <end position="538"/>
    </location>
</feature>
<dbReference type="PROSITE" id="PS51318">
    <property type="entry name" value="TAT"/>
    <property type="match status" value="1"/>
</dbReference>
<dbReference type="OrthoDB" id="233597at2157"/>
<dbReference type="GO" id="GO:1904680">
    <property type="term" value="F:peptide transmembrane transporter activity"/>
    <property type="evidence" value="ECO:0007669"/>
    <property type="project" value="TreeGrafter"/>
</dbReference>
<dbReference type="Pfam" id="PF00496">
    <property type="entry name" value="SBP_bac_5"/>
    <property type="match status" value="1"/>
</dbReference>
<evidence type="ECO:0000259" key="1">
    <source>
        <dbReference type="Pfam" id="PF00496"/>
    </source>
</evidence>
<proteinExistence type="predicted"/>
<dbReference type="CDD" id="cd00995">
    <property type="entry name" value="PBP2_NikA_DppA_OppA_like"/>
    <property type="match status" value="1"/>
</dbReference>
<organism evidence="2 3">
    <name type="scientific">Natronolimnobius baerhuensis</name>
    <dbReference type="NCBI Taxonomy" id="253108"/>
    <lineage>
        <taxon>Archaea</taxon>
        <taxon>Methanobacteriati</taxon>
        <taxon>Methanobacteriota</taxon>
        <taxon>Stenosarchaea group</taxon>
        <taxon>Halobacteria</taxon>
        <taxon>Halobacteriales</taxon>
        <taxon>Natrialbaceae</taxon>
        <taxon>Natronolimnobius</taxon>
    </lineage>
</organism>
<dbReference type="GO" id="GO:0015833">
    <property type="term" value="P:peptide transport"/>
    <property type="evidence" value="ECO:0007669"/>
    <property type="project" value="TreeGrafter"/>
</dbReference>
<dbReference type="RefSeq" id="WP_054863435.1">
    <property type="nucleotide sequence ID" value="NZ_MWPH01000001.1"/>
</dbReference>
<accession>A0A202EDR0</accession>
<dbReference type="InterPro" id="IPR039424">
    <property type="entry name" value="SBP_5"/>
</dbReference>
<dbReference type="InterPro" id="IPR006311">
    <property type="entry name" value="TAT_signal"/>
</dbReference>
<evidence type="ECO:0000313" key="2">
    <source>
        <dbReference type="EMBL" id="OVE86355.1"/>
    </source>
</evidence>
<dbReference type="EMBL" id="MWPH01000001">
    <property type="protein sequence ID" value="OVE86355.1"/>
    <property type="molecule type" value="Genomic_DNA"/>
</dbReference>
<dbReference type="PANTHER" id="PTHR30290">
    <property type="entry name" value="PERIPLASMIC BINDING COMPONENT OF ABC TRANSPORTER"/>
    <property type="match status" value="1"/>
</dbReference>
<name>A0A202EDR0_9EURY</name>
<reference evidence="2 3" key="1">
    <citation type="submission" date="2017-02" db="EMBL/GenBank/DDBJ databases">
        <title>Natronthermophilus aegyptiacus gen. nov.,sp. nov., an aerobic, extremely halophilic alkalithermophilic archaeon isolated from the athalassohaline Wadi An Natrun, Egypt.</title>
        <authorList>
            <person name="Zhao B."/>
        </authorList>
    </citation>
    <scope>NUCLEOTIDE SEQUENCE [LARGE SCALE GENOMIC DNA]</scope>
    <source>
        <strain evidence="2 3">CGMCC 1.3597</strain>
    </source>
</reference>
<sequence length="591" mass="65786">MVEDALPVSRRTLLAGVAGGTASSLAGCSEQFWSRAENTAPDQVELTIKTLPADDDAFAAQILSQFRENLEEAGIDVSHEPIGEPELYRDVLLEGEYDIFVARHPGVTDYDDLYELLHSRFGGERGWQNPFHYSDVTVDDTLEEQRFAVDTENRREAVGELISYLDEVVPYTTVAFPNRIAGVREPLDVSAPPHRGLDYLRVLSHELEDGPRDGPLVVGVFGEQIGERLNPLVVDRNRIDGFLELLYAPLLRRTDYERSLNGDTTDGYTPWLAADIEWSDIGPLEATVTLHDGLTWHDGTPLEATDVAFTFGFLQDTSDGDIEGGLPAPRFRGRSSLVEHTEVLDSETIRIRFDAGTQSVAIRALSVPIFPAHIWEPRTAVIADYQTQALVTDNDEPVGSGLFRVSDVSTTEIELEPFDEHVFRVDPETRPDELEELSQFEGIRFQVDPNPGAMIEALLEGDIDITGDPVPPSELEAIREEPAAQTVTGETTAFYMVGYNMHHPELGNPHFRRIISQLIDREHVVEEFFDGEALPATGQSSMLGIRNDGWGFEHRSTISTFPGSDGDIDSTRVQLLFEDAGYRYEDGELLR</sequence>
<dbReference type="InterPro" id="IPR000914">
    <property type="entry name" value="SBP_5_dom"/>
</dbReference>
<evidence type="ECO:0000313" key="3">
    <source>
        <dbReference type="Proteomes" id="UP000196084"/>
    </source>
</evidence>